<organism evidence="1 2">
    <name type="scientific">Aegilops tauschii subsp. strangulata</name>
    <name type="common">Goatgrass</name>
    <dbReference type="NCBI Taxonomy" id="200361"/>
    <lineage>
        <taxon>Eukaryota</taxon>
        <taxon>Viridiplantae</taxon>
        <taxon>Streptophyta</taxon>
        <taxon>Embryophyta</taxon>
        <taxon>Tracheophyta</taxon>
        <taxon>Spermatophyta</taxon>
        <taxon>Magnoliopsida</taxon>
        <taxon>Liliopsida</taxon>
        <taxon>Poales</taxon>
        <taxon>Poaceae</taxon>
        <taxon>BOP clade</taxon>
        <taxon>Pooideae</taxon>
        <taxon>Triticodae</taxon>
        <taxon>Triticeae</taxon>
        <taxon>Triticinae</taxon>
        <taxon>Aegilops</taxon>
    </lineage>
</organism>
<reference evidence="1" key="5">
    <citation type="journal article" date="2021" name="G3 (Bethesda)">
        <title>Aegilops tauschii genome assembly Aet v5.0 features greater sequence contiguity and improved annotation.</title>
        <authorList>
            <person name="Wang L."/>
            <person name="Zhu T."/>
            <person name="Rodriguez J.C."/>
            <person name="Deal K.R."/>
            <person name="Dubcovsky J."/>
            <person name="McGuire P.E."/>
            <person name="Lux T."/>
            <person name="Spannagl M."/>
            <person name="Mayer K.F.X."/>
            <person name="Baldrich P."/>
            <person name="Meyers B.C."/>
            <person name="Huo N."/>
            <person name="Gu Y.Q."/>
            <person name="Zhou H."/>
            <person name="Devos K.M."/>
            <person name="Bennetzen J.L."/>
            <person name="Unver T."/>
            <person name="Budak H."/>
            <person name="Gulick P.J."/>
            <person name="Galiba G."/>
            <person name="Kalapos B."/>
            <person name="Nelson D.R."/>
            <person name="Li P."/>
            <person name="You F.M."/>
            <person name="Luo M.C."/>
            <person name="Dvorak J."/>
        </authorList>
    </citation>
    <scope>NUCLEOTIDE SEQUENCE [LARGE SCALE GENOMIC DNA]</scope>
    <source>
        <strain evidence="1">cv. AL8/78</strain>
    </source>
</reference>
<keyword evidence="2" id="KW-1185">Reference proteome</keyword>
<protein>
    <submittedName>
        <fullName evidence="1">Uncharacterized protein</fullName>
    </submittedName>
</protein>
<dbReference type="Gramene" id="AET5Gv21129800.1">
    <property type="protein sequence ID" value="AET5Gv21129800.1"/>
    <property type="gene ID" value="AET5Gv21129800"/>
</dbReference>
<name>A0A453MBS0_AEGTS</name>
<reference evidence="1" key="3">
    <citation type="journal article" date="2017" name="Nature">
        <title>Genome sequence of the progenitor of the wheat D genome Aegilops tauschii.</title>
        <authorList>
            <person name="Luo M.C."/>
            <person name="Gu Y.Q."/>
            <person name="Puiu D."/>
            <person name="Wang H."/>
            <person name="Twardziok S.O."/>
            <person name="Deal K.R."/>
            <person name="Huo N."/>
            <person name="Zhu T."/>
            <person name="Wang L."/>
            <person name="Wang Y."/>
            <person name="McGuire P.E."/>
            <person name="Liu S."/>
            <person name="Long H."/>
            <person name="Ramasamy R.K."/>
            <person name="Rodriguez J.C."/>
            <person name="Van S.L."/>
            <person name="Yuan L."/>
            <person name="Wang Z."/>
            <person name="Xia Z."/>
            <person name="Xiao L."/>
            <person name="Anderson O.D."/>
            <person name="Ouyang S."/>
            <person name="Liang Y."/>
            <person name="Zimin A.V."/>
            <person name="Pertea G."/>
            <person name="Qi P."/>
            <person name="Bennetzen J.L."/>
            <person name="Dai X."/>
            <person name="Dawson M.W."/>
            <person name="Muller H.G."/>
            <person name="Kugler K."/>
            <person name="Rivarola-Duarte L."/>
            <person name="Spannagl M."/>
            <person name="Mayer K.F.X."/>
            <person name="Lu F.H."/>
            <person name="Bevan M.W."/>
            <person name="Leroy P."/>
            <person name="Li P."/>
            <person name="You F.M."/>
            <person name="Sun Q."/>
            <person name="Liu Z."/>
            <person name="Lyons E."/>
            <person name="Wicker T."/>
            <person name="Salzberg S.L."/>
            <person name="Devos K.M."/>
            <person name="Dvorak J."/>
        </authorList>
    </citation>
    <scope>NUCLEOTIDE SEQUENCE [LARGE SCALE GENOMIC DNA]</scope>
    <source>
        <strain evidence="1">cv. AL8/78</strain>
    </source>
</reference>
<sequence>SCRCCKMMALLPTLTADSQTRTGVLGTGGGRPGAVWAAAQEAVVVGTLMKDSVAVAGALADLTTIFGQMMTFQVVVQGDQTVRHPPAAAARPMVGVEAHHPSVTDPPPLVNAHRHTVVVVALPLEAGTGKLHRITQTASQSAIQIHTYPSLDGPFVF</sequence>
<reference evidence="1" key="4">
    <citation type="submission" date="2019-03" db="UniProtKB">
        <authorList>
            <consortium name="EnsemblPlants"/>
        </authorList>
    </citation>
    <scope>IDENTIFICATION</scope>
</reference>
<evidence type="ECO:0000313" key="2">
    <source>
        <dbReference type="Proteomes" id="UP000015105"/>
    </source>
</evidence>
<dbReference type="AlphaFoldDB" id="A0A453MBS0"/>
<reference evidence="2" key="1">
    <citation type="journal article" date="2014" name="Science">
        <title>Ancient hybridizations among the ancestral genomes of bread wheat.</title>
        <authorList>
            <consortium name="International Wheat Genome Sequencing Consortium,"/>
            <person name="Marcussen T."/>
            <person name="Sandve S.R."/>
            <person name="Heier L."/>
            <person name="Spannagl M."/>
            <person name="Pfeifer M."/>
            <person name="Jakobsen K.S."/>
            <person name="Wulff B.B."/>
            <person name="Steuernagel B."/>
            <person name="Mayer K.F."/>
            <person name="Olsen O.A."/>
        </authorList>
    </citation>
    <scope>NUCLEOTIDE SEQUENCE [LARGE SCALE GENOMIC DNA]</scope>
    <source>
        <strain evidence="2">cv. AL8/78</strain>
    </source>
</reference>
<dbReference type="EnsemblPlants" id="AET5Gv21129800.1">
    <property type="protein sequence ID" value="AET5Gv21129800.1"/>
    <property type="gene ID" value="AET5Gv21129800"/>
</dbReference>
<proteinExistence type="predicted"/>
<reference evidence="2" key="2">
    <citation type="journal article" date="2017" name="Nat. Plants">
        <title>The Aegilops tauschii genome reveals multiple impacts of transposons.</title>
        <authorList>
            <person name="Zhao G."/>
            <person name="Zou C."/>
            <person name="Li K."/>
            <person name="Wang K."/>
            <person name="Li T."/>
            <person name="Gao L."/>
            <person name="Zhang X."/>
            <person name="Wang H."/>
            <person name="Yang Z."/>
            <person name="Liu X."/>
            <person name="Jiang W."/>
            <person name="Mao L."/>
            <person name="Kong X."/>
            <person name="Jiao Y."/>
            <person name="Jia J."/>
        </authorList>
    </citation>
    <scope>NUCLEOTIDE SEQUENCE [LARGE SCALE GENOMIC DNA]</scope>
    <source>
        <strain evidence="2">cv. AL8/78</strain>
    </source>
</reference>
<evidence type="ECO:0000313" key="1">
    <source>
        <dbReference type="EnsemblPlants" id="AET5Gv21129800.1"/>
    </source>
</evidence>
<dbReference type="Proteomes" id="UP000015105">
    <property type="component" value="Chromosome 5D"/>
</dbReference>
<accession>A0A453MBS0</accession>